<dbReference type="SUPFAM" id="SSF53335">
    <property type="entry name" value="S-adenosyl-L-methionine-dependent methyltransferases"/>
    <property type="match status" value="1"/>
</dbReference>
<evidence type="ECO:0000313" key="2">
    <source>
        <dbReference type="Proteomes" id="UP000061010"/>
    </source>
</evidence>
<keyword evidence="2" id="KW-1185">Reference proteome</keyword>
<dbReference type="CDD" id="cd02440">
    <property type="entry name" value="AdoMet_MTases"/>
    <property type="match status" value="1"/>
</dbReference>
<keyword evidence="1" id="KW-0808">Transferase</keyword>
<gene>
    <name evidence="1" type="ORF">AOT14_27520</name>
</gene>
<dbReference type="KEGG" id="sacz:AOT14_27520"/>
<dbReference type="EMBL" id="CP012900">
    <property type="protein sequence ID" value="ALJ29111.1"/>
    <property type="molecule type" value="Genomic_DNA"/>
</dbReference>
<dbReference type="GO" id="GO:0008168">
    <property type="term" value="F:methyltransferase activity"/>
    <property type="evidence" value="ECO:0007669"/>
    <property type="project" value="UniProtKB-KW"/>
</dbReference>
<dbReference type="GO" id="GO:0032259">
    <property type="term" value="P:methylation"/>
    <property type="evidence" value="ECO:0007669"/>
    <property type="project" value="UniProtKB-KW"/>
</dbReference>
<dbReference type="RefSeq" id="WP_054667241.1">
    <property type="nucleotide sequence ID" value="NZ_CP043570.1"/>
</dbReference>
<dbReference type="AlphaFoldDB" id="A0A0S1B212"/>
<keyword evidence="1" id="KW-0489">Methyltransferase</keyword>
<proteinExistence type="predicted"/>
<dbReference type="Gene3D" id="3.40.50.150">
    <property type="entry name" value="Vaccinia Virus protein VP39"/>
    <property type="match status" value="1"/>
</dbReference>
<name>A0A0S1B212_9GAMM</name>
<sequence length="280" mass="31186">MRAKQIYADLVASSPYQPATNYWRAVELDAVRQHGLPEGRGLDLGCGDGKLTQVLEQGLSSEAGRSWVGIDPDPEEASLAERVGLYEAVHVCGGDSIPEKDGSFDYVFSNSVLEHIPRIEPVVAEVARLVRSSGRFIFTVPASSFHECLGGPIMGRMSEEYLREVDRRCAHERYWSLVQWKECLDRHGFDVVAHVEYLDSRQTRRWEVLSNMTGGLLYRLHGGRARPIEIQRSLRMRRAGTGIIDRLAAHLSHVALLGADPSAQTGDAKHACLLVDAIRR</sequence>
<dbReference type="InterPro" id="IPR029063">
    <property type="entry name" value="SAM-dependent_MTases_sf"/>
</dbReference>
<accession>A0A0S1B212</accession>
<protein>
    <submittedName>
        <fullName evidence="1">Methyltransferase type 12</fullName>
    </submittedName>
</protein>
<dbReference type="Proteomes" id="UP000061010">
    <property type="component" value="Chromosome"/>
</dbReference>
<organism evidence="1 2">
    <name type="scientific">Stenotrophomonas acidaminiphila</name>
    <dbReference type="NCBI Taxonomy" id="128780"/>
    <lineage>
        <taxon>Bacteria</taxon>
        <taxon>Pseudomonadati</taxon>
        <taxon>Pseudomonadota</taxon>
        <taxon>Gammaproteobacteria</taxon>
        <taxon>Lysobacterales</taxon>
        <taxon>Lysobacteraceae</taxon>
        <taxon>Stenotrophomonas</taxon>
    </lineage>
</organism>
<dbReference type="PANTHER" id="PTHR43861">
    <property type="entry name" value="TRANS-ACONITATE 2-METHYLTRANSFERASE-RELATED"/>
    <property type="match status" value="1"/>
</dbReference>
<reference evidence="1 2" key="1">
    <citation type="journal article" date="2015" name="Genome Announc.">
        <title>Complete Genome Sequencing of Stenotrophomonas acidaminiphila ZAC14D2_NAIMI4_2, a Multidrug-Resistant Strain Isolated from Sediments of a Polluted River in Mexico, Uncovers New Antibiotic Resistance Genes and a Novel Class-II Lasso Peptide Biosynthesis Gene Cluster.</title>
        <authorList>
            <person name="Vinuesa P."/>
            <person name="Ochoa-Sanchez L.E."/>
        </authorList>
    </citation>
    <scope>NUCLEOTIDE SEQUENCE [LARGE SCALE GENOMIC DNA]</scope>
    <source>
        <strain evidence="1 2">ZAC14D2_NAIMI4_2</strain>
    </source>
</reference>
<dbReference type="PATRIC" id="fig|128780.6.peg.2780"/>
<dbReference type="Pfam" id="PF13489">
    <property type="entry name" value="Methyltransf_23"/>
    <property type="match status" value="1"/>
</dbReference>
<evidence type="ECO:0000313" key="1">
    <source>
        <dbReference type="EMBL" id="ALJ29111.1"/>
    </source>
</evidence>